<keyword evidence="1" id="KW-1133">Transmembrane helix</keyword>
<comment type="caution">
    <text evidence="2">The sequence shown here is derived from an EMBL/GenBank/DDBJ whole genome shotgun (WGS) entry which is preliminary data.</text>
</comment>
<sequence length="33" mass="4207">MPTATMMTMIFYYLNGFIYQLCYLLRINFHWFY</sequence>
<dbReference type="AlphaFoldDB" id="A3IJH9"/>
<keyword evidence="1" id="KW-0472">Membrane</keyword>
<dbReference type="EMBL" id="AAXW01000002">
    <property type="protein sequence ID" value="EAZ93961.1"/>
    <property type="molecule type" value="Genomic_DNA"/>
</dbReference>
<evidence type="ECO:0000313" key="2">
    <source>
        <dbReference type="EMBL" id="EAZ93961.1"/>
    </source>
</evidence>
<reference evidence="2 3" key="1">
    <citation type="submission" date="2007-03" db="EMBL/GenBank/DDBJ databases">
        <authorList>
            <person name="Stal L."/>
            <person name="Ferriera S."/>
            <person name="Johnson J."/>
            <person name="Kravitz S."/>
            <person name="Beeson K."/>
            <person name="Sutton G."/>
            <person name="Rogers Y.-H."/>
            <person name="Friedman R."/>
            <person name="Frazier M."/>
            <person name="Venter J.C."/>
        </authorList>
    </citation>
    <scope>NUCLEOTIDE SEQUENCE [LARGE SCALE GENOMIC DNA]</scope>
    <source>
        <strain evidence="2 3">CCY0110</strain>
    </source>
</reference>
<keyword evidence="3" id="KW-1185">Reference proteome</keyword>
<evidence type="ECO:0000313" key="3">
    <source>
        <dbReference type="Proteomes" id="UP000003781"/>
    </source>
</evidence>
<protein>
    <submittedName>
        <fullName evidence="2">Uncharacterized protein</fullName>
    </submittedName>
</protein>
<name>A3IJH9_9CHRO</name>
<feature type="transmembrane region" description="Helical" evidence="1">
    <location>
        <begin position="6"/>
        <end position="25"/>
    </location>
</feature>
<dbReference type="Proteomes" id="UP000003781">
    <property type="component" value="Unassembled WGS sequence"/>
</dbReference>
<evidence type="ECO:0000256" key="1">
    <source>
        <dbReference type="SAM" id="Phobius"/>
    </source>
</evidence>
<proteinExistence type="predicted"/>
<gene>
    <name evidence="2" type="ORF">CY0110_19237</name>
</gene>
<accession>A3IJH9</accession>
<organism evidence="2 3">
    <name type="scientific">Crocosphaera chwakensis CCY0110</name>
    <dbReference type="NCBI Taxonomy" id="391612"/>
    <lineage>
        <taxon>Bacteria</taxon>
        <taxon>Bacillati</taxon>
        <taxon>Cyanobacteriota</taxon>
        <taxon>Cyanophyceae</taxon>
        <taxon>Oscillatoriophycideae</taxon>
        <taxon>Chroococcales</taxon>
        <taxon>Aphanothecaceae</taxon>
        <taxon>Crocosphaera</taxon>
        <taxon>Crocosphaera chwakensis</taxon>
    </lineage>
</organism>
<keyword evidence="1" id="KW-0812">Transmembrane</keyword>